<dbReference type="InterPro" id="IPR039537">
    <property type="entry name" value="Retrotran_Ty1/copia-like"/>
</dbReference>
<reference evidence="4 5" key="1">
    <citation type="submission" date="2019-08" db="EMBL/GenBank/DDBJ databases">
        <title>Draft genome sequences of two oriental melons (Cucumis melo L. var makuwa).</title>
        <authorList>
            <person name="Kwon S.-Y."/>
        </authorList>
    </citation>
    <scope>NUCLEOTIDE SEQUENCE [LARGE SCALE GENOMIC DNA]</scope>
    <source>
        <strain evidence="5">cv. Chang Bougi</strain>
        <strain evidence="4">cv. SW 3</strain>
        <tissue evidence="3">Leaf</tissue>
    </source>
</reference>
<dbReference type="STRING" id="1194695.A0A5D3DMH8"/>
<sequence>MARVMIHVKSLPLHFWAEAVNTACHIHNKITIRSGTTITLYELWKGRKLNVKYLHVFGTCYTLADREYHRKWDVKSEKRIFLGYSQNSRAYRVFNNKTIVVMETINVVVNDYEQTYKQTDDDDELVPKVTMVLEIVVVDVPIADTRVNNFEDDSKLTQKEVITEESELIPYSHVRKNHPSSSIIGDPLAGVTTRKKDKIDYTKMIANIFYTSSIKPTLVNEALKMNSRYMRCKKNYYSSNETMCWHWFLNQRKQIL</sequence>
<organism evidence="3 5">
    <name type="scientific">Cucumis melo var. makuwa</name>
    <name type="common">Oriental melon</name>
    <dbReference type="NCBI Taxonomy" id="1194695"/>
    <lineage>
        <taxon>Eukaryota</taxon>
        <taxon>Viridiplantae</taxon>
        <taxon>Streptophyta</taxon>
        <taxon>Embryophyta</taxon>
        <taxon>Tracheophyta</taxon>
        <taxon>Spermatophyta</taxon>
        <taxon>Magnoliopsida</taxon>
        <taxon>eudicotyledons</taxon>
        <taxon>Gunneridae</taxon>
        <taxon>Pentapetalae</taxon>
        <taxon>rosids</taxon>
        <taxon>fabids</taxon>
        <taxon>Cucurbitales</taxon>
        <taxon>Cucurbitaceae</taxon>
        <taxon>Benincaseae</taxon>
        <taxon>Cucumis</taxon>
    </lineage>
</organism>
<protein>
    <submittedName>
        <fullName evidence="3">Gag-pol polyprotein</fullName>
    </submittedName>
</protein>
<feature type="domain" description="Retroviral polymerase SH3-like" evidence="1">
    <location>
        <begin position="59"/>
        <end position="119"/>
    </location>
</feature>
<name>A0A5D3DMH8_CUCMM</name>
<gene>
    <name evidence="3" type="ORF">E5676_scaffold184G00590</name>
    <name evidence="2" type="ORF">E6C27_scaffold108G001410</name>
</gene>
<dbReference type="InterPro" id="IPR057670">
    <property type="entry name" value="SH3_retrovirus"/>
</dbReference>
<dbReference type="Proteomes" id="UP000321393">
    <property type="component" value="Unassembled WGS sequence"/>
</dbReference>
<evidence type="ECO:0000313" key="5">
    <source>
        <dbReference type="Proteomes" id="UP000321947"/>
    </source>
</evidence>
<comment type="caution">
    <text evidence="3">The sequence shown here is derived from an EMBL/GenBank/DDBJ whole genome shotgun (WGS) entry which is preliminary data.</text>
</comment>
<evidence type="ECO:0000313" key="3">
    <source>
        <dbReference type="EMBL" id="TYK24811.1"/>
    </source>
</evidence>
<evidence type="ECO:0000313" key="4">
    <source>
        <dbReference type="Proteomes" id="UP000321393"/>
    </source>
</evidence>
<dbReference type="PANTHER" id="PTHR42648:SF21">
    <property type="entry name" value="CYSTEINE-RICH RLK (RECEPTOR-LIKE PROTEIN KINASE) 8"/>
    <property type="match status" value="1"/>
</dbReference>
<accession>A0A5D3DMH8</accession>
<dbReference type="Proteomes" id="UP000321947">
    <property type="component" value="Unassembled WGS sequence"/>
</dbReference>
<dbReference type="Pfam" id="PF25597">
    <property type="entry name" value="SH3_retrovirus"/>
    <property type="match status" value="1"/>
</dbReference>
<evidence type="ECO:0000259" key="1">
    <source>
        <dbReference type="Pfam" id="PF25597"/>
    </source>
</evidence>
<dbReference type="AlphaFoldDB" id="A0A5D3DMH8"/>
<proteinExistence type="predicted"/>
<dbReference type="EMBL" id="SSTE01005892">
    <property type="protein sequence ID" value="KAA0059858.1"/>
    <property type="molecule type" value="Genomic_DNA"/>
</dbReference>
<dbReference type="EMBL" id="SSTD01003836">
    <property type="protein sequence ID" value="TYK24811.1"/>
    <property type="molecule type" value="Genomic_DNA"/>
</dbReference>
<dbReference type="OrthoDB" id="8027607at2759"/>
<dbReference type="PANTHER" id="PTHR42648">
    <property type="entry name" value="TRANSPOSASE, PUTATIVE-RELATED"/>
    <property type="match status" value="1"/>
</dbReference>
<evidence type="ECO:0000313" key="2">
    <source>
        <dbReference type="EMBL" id="KAA0059858.1"/>
    </source>
</evidence>